<feature type="compositionally biased region" description="Polar residues" evidence="10">
    <location>
        <begin position="1"/>
        <end position="11"/>
    </location>
</feature>
<evidence type="ECO:0000259" key="11">
    <source>
        <dbReference type="PROSITE" id="PS50011"/>
    </source>
</evidence>
<dbReference type="Gene3D" id="3.30.200.20">
    <property type="entry name" value="Phosphorylase Kinase, domain 1"/>
    <property type="match status" value="1"/>
</dbReference>
<protein>
    <recommendedName>
        <fullName evidence="1">non-specific serine/threonine protein kinase</fullName>
        <ecNumber evidence="1">2.7.11.1</ecNumber>
    </recommendedName>
</protein>
<feature type="domain" description="Protein kinase" evidence="11">
    <location>
        <begin position="145"/>
        <end position="419"/>
    </location>
</feature>
<dbReference type="STRING" id="4432.A0A1U7ZT01"/>
<proteinExistence type="inferred from homology"/>
<dbReference type="GeneID" id="104597013"/>
<evidence type="ECO:0000256" key="8">
    <source>
        <dbReference type="ARBA" id="ARBA00048679"/>
    </source>
</evidence>
<dbReference type="FunFam" id="3.30.200.20:FF:000039">
    <property type="entry name" value="receptor-like protein kinase FERONIA"/>
    <property type="match status" value="1"/>
</dbReference>
<evidence type="ECO:0000313" key="12">
    <source>
        <dbReference type="Proteomes" id="UP000189703"/>
    </source>
</evidence>
<dbReference type="OMA" id="WEIRRDY"/>
<gene>
    <name evidence="13" type="primary">LOC104597013</name>
</gene>
<dbReference type="SMART" id="SM00220">
    <property type="entry name" value="S_TKc"/>
    <property type="match status" value="1"/>
</dbReference>
<organism evidence="12 13">
    <name type="scientific">Nelumbo nucifera</name>
    <name type="common">Sacred lotus</name>
    <dbReference type="NCBI Taxonomy" id="4432"/>
    <lineage>
        <taxon>Eukaryota</taxon>
        <taxon>Viridiplantae</taxon>
        <taxon>Streptophyta</taxon>
        <taxon>Embryophyta</taxon>
        <taxon>Tracheophyta</taxon>
        <taxon>Spermatophyta</taxon>
        <taxon>Magnoliopsida</taxon>
        <taxon>Proteales</taxon>
        <taxon>Nelumbonaceae</taxon>
        <taxon>Nelumbo</taxon>
    </lineage>
</organism>
<dbReference type="KEGG" id="nnu:104597013"/>
<evidence type="ECO:0000256" key="9">
    <source>
        <dbReference type="RuleBase" id="RU000304"/>
    </source>
</evidence>
<dbReference type="PANTHER" id="PTHR46008">
    <property type="entry name" value="LEAF RUST 10 DISEASE-RESISTANCE LOCUS RECEPTOR-LIKE PROTEIN KINASE-LIKE 1.4"/>
    <property type="match status" value="1"/>
</dbReference>
<keyword evidence="3" id="KW-0808">Transferase</keyword>
<evidence type="ECO:0000256" key="3">
    <source>
        <dbReference type="ARBA" id="ARBA00022679"/>
    </source>
</evidence>
<dbReference type="PANTHER" id="PTHR46008:SF48">
    <property type="entry name" value="PROTEIN KINASE DOMAIN-CONTAINING PROTEIN"/>
    <property type="match status" value="1"/>
</dbReference>
<dbReference type="PROSITE" id="PS00107">
    <property type="entry name" value="PROTEIN_KINASE_ATP"/>
    <property type="match status" value="1"/>
</dbReference>
<comment type="catalytic activity">
    <reaction evidence="7">
        <text>L-threonyl-[protein] + ATP = O-phospho-L-threonyl-[protein] + ADP + H(+)</text>
        <dbReference type="Rhea" id="RHEA:46608"/>
        <dbReference type="Rhea" id="RHEA-COMP:11060"/>
        <dbReference type="Rhea" id="RHEA-COMP:11605"/>
        <dbReference type="ChEBI" id="CHEBI:15378"/>
        <dbReference type="ChEBI" id="CHEBI:30013"/>
        <dbReference type="ChEBI" id="CHEBI:30616"/>
        <dbReference type="ChEBI" id="CHEBI:61977"/>
        <dbReference type="ChEBI" id="CHEBI:456216"/>
        <dbReference type="EC" id="2.7.11.1"/>
    </reaction>
</comment>
<sequence>MQKTSNPQILNLSRRKANSSSRHSFASRYNQSPAYHARLNKPHDDKQQSLNYFKAVARKVNSLVSTILFLRRRPAGKGTRTEGGSNRDGHVKNYSFSIDASTATNNKSSTIFKSSSSYVSSSSTSTEVGEIKFSIEEIYKATENFSPANKIGQGRFGNVYKGKLKDGSIVAIKRAKKTYDRHLLAEFKNEIQTLSKIEHLNLVKFLGYLEQKDEQIIVIEYVSNGTLREHLNGSRGDLGIAERLEIAIDVAHAITYLHMYTDQPIIHRDIKAANILITEKFRAKVADFGFARLSAEDPGVTHISTRVKGSAGYLDPEYLKTYQLTEKSDVYSFGVLLVELTTGRHPIERKRGPSERITVKWVMQKLKEGDAVLVMDPRLRRSPATNQAVEKVLKLATQCIAPSRESRPSMKKCAEVLWEIRRDYREGGGLSSSSSTPHRYSKQHLDKDPKFSMKSF</sequence>
<dbReference type="Proteomes" id="UP000189703">
    <property type="component" value="Unplaced"/>
</dbReference>
<keyword evidence="2 9" id="KW-0723">Serine/threonine-protein kinase</keyword>
<dbReference type="FunFam" id="1.10.510.10:FF:000300">
    <property type="entry name" value="Calmodulin-binding receptor-like cytoplasmic kinase 3"/>
    <property type="match status" value="1"/>
</dbReference>
<comment type="catalytic activity">
    <reaction evidence="8">
        <text>L-seryl-[protein] + ATP = O-phospho-L-seryl-[protein] + ADP + H(+)</text>
        <dbReference type="Rhea" id="RHEA:17989"/>
        <dbReference type="Rhea" id="RHEA-COMP:9863"/>
        <dbReference type="Rhea" id="RHEA-COMP:11604"/>
        <dbReference type="ChEBI" id="CHEBI:15378"/>
        <dbReference type="ChEBI" id="CHEBI:29999"/>
        <dbReference type="ChEBI" id="CHEBI:30616"/>
        <dbReference type="ChEBI" id="CHEBI:83421"/>
        <dbReference type="ChEBI" id="CHEBI:456216"/>
        <dbReference type="EC" id="2.7.11.1"/>
    </reaction>
</comment>
<evidence type="ECO:0000256" key="5">
    <source>
        <dbReference type="ARBA" id="ARBA00022777"/>
    </source>
</evidence>
<comment type="similarity">
    <text evidence="9">Belongs to the protein kinase superfamily.</text>
</comment>
<evidence type="ECO:0000256" key="4">
    <source>
        <dbReference type="ARBA" id="ARBA00022741"/>
    </source>
</evidence>
<feature type="region of interest" description="Disordered" evidence="10">
    <location>
        <begin position="1"/>
        <end position="26"/>
    </location>
</feature>
<dbReference type="GO" id="GO:0005524">
    <property type="term" value="F:ATP binding"/>
    <property type="evidence" value="ECO:0007669"/>
    <property type="project" value="UniProtKB-UniRule"/>
</dbReference>
<evidence type="ECO:0000256" key="7">
    <source>
        <dbReference type="ARBA" id="ARBA00047899"/>
    </source>
</evidence>
<dbReference type="FunCoup" id="A0A1U7ZT01">
    <property type="interactions" value="747"/>
</dbReference>
<dbReference type="InterPro" id="IPR008271">
    <property type="entry name" value="Ser/Thr_kinase_AS"/>
</dbReference>
<dbReference type="PROSITE" id="PS50011">
    <property type="entry name" value="PROTEIN_KINASE_DOM"/>
    <property type="match status" value="1"/>
</dbReference>
<dbReference type="InterPro" id="IPR011009">
    <property type="entry name" value="Kinase-like_dom_sf"/>
</dbReference>
<dbReference type="InterPro" id="IPR017441">
    <property type="entry name" value="Protein_kinase_ATP_BS"/>
</dbReference>
<feature type="region of interest" description="Disordered" evidence="10">
    <location>
        <begin position="426"/>
        <end position="456"/>
    </location>
</feature>
<keyword evidence="12" id="KW-1185">Reference proteome</keyword>
<dbReference type="InterPro" id="IPR000719">
    <property type="entry name" value="Prot_kinase_dom"/>
</dbReference>
<dbReference type="AlphaFoldDB" id="A0A1U7ZT01"/>
<evidence type="ECO:0000256" key="1">
    <source>
        <dbReference type="ARBA" id="ARBA00012513"/>
    </source>
</evidence>
<evidence type="ECO:0000256" key="2">
    <source>
        <dbReference type="ARBA" id="ARBA00022527"/>
    </source>
</evidence>
<name>A0A1U7ZT01_NELNU</name>
<dbReference type="EC" id="2.7.11.1" evidence="1"/>
<dbReference type="SUPFAM" id="SSF56112">
    <property type="entry name" value="Protein kinase-like (PK-like)"/>
    <property type="match status" value="1"/>
</dbReference>
<evidence type="ECO:0000256" key="6">
    <source>
        <dbReference type="ARBA" id="ARBA00022840"/>
    </source>
</evidence>
<keyword evidence="6 9" id="KW-0067">ATP-binding</keyword>
<accession>A0A1U7ZT01</accession>
<dbReference type="GO" id="GO:0004674">
    <property type="term" value="F:protein serine/threonine kinase activity"/>
    <property type="evidence" value="ECO:0007669"/>
    <property type="project" value="UniProtKB-KW"/>
</dbReference>
<reference evidence="13" key="1">
    <citation type="submission" date="2025-08" db="UniProtKB">
        <authorList>
            <consortium name="RefSeq"/>
        </authorList>
    </citation>
    <scope>IDENTIFICATION</scope>
</reference>
<feature type="compositionally biased region" description="Basic and acidic residues" evidence="10">
    <location>
        <begin position="443"/>
        <end position="456"/>
    </location>
</feature>
<dbReference type="eggNOG" id="KOG1187">
    <property type="taxonomic scope" value="Eukaryota"/>
</dbReference>
<dbReference type="RefSeq" id="XP_010256680.1">
    <property type="nucleotide sequence ID" value="XM_010258378.2"/>
</dbReference>
<keyword evidence="4 9" id="KW-0547">Nucleotide-binding</keyword>
<evidence type="ECO:0000313" key="13">
    <source>
        <dbReference type="RefSeq" id="XP_010256680.1"/>
    </source>
</evidence>
<dbReference type="PROSITE" id="PS00108">
    <property type="entry name" value="PROTEIN_KINASE_ST"/>
    <property type="match status" value="1"/>
</dbReference>
<dbReference type="CDD" id="cd14066">
    <property type="entry name" value="STKc_IRAK"/>
    <property type="match status" value="1"/>
</dbReference>
<dbReference type="OrthoDB" id="4062651at2759"/>
<dbReference type="Pfam" id="PF07714">
    <property type="entry name" value="PK_Tyr_Ser-Thr"/>
    <property type="match status" value="1"/>
</dbReference>
<dbReference type="Gene3D" id="1.10.510.10">
    <property type="entry name" value="Transferase(Phosphotransferase) domain 1"/>
    <property type="match status" value="1"/>
</dbReference>
<dbReference type="InterPro" id="IPR001245">
    <property type="entry name" value="Ser-Thr/Tyr_kinase_cat_dom"/>
</dbReference>
<keyword evidence="5" id="KW-0418">Kinase</keyword>
<evidence type="ECO:0000256" key="10">
    <source>
        <dbReference type="SAM" id="MobiDB-lite"/>
    </source>
</evidence>